<dbReference type="Proteomes" id="UP001642484">
    <property type="component" value="Unassembled WGS sequence"/>
</dbReference>
<evidence type="ECO:0000313" key="2">
    <source>
        <dbReference type="EMBL" id="CAK9021545.1"/>
    </source>
</evidence>
<feature type="compositionally biased region" description="Basic and acidic residues" evidence="1">
    <location>
        <begin position="428"/>
        <end position="446"/>
    </location>
</feature>
<evidence type="ECO:0008006" key="4">
    <source>
        <dbReference type="Google" id="ProtNLM"/>
    </source>
</evidence>
<organism evidence="2 3">
    <name type="scientific">Durusdinium trenchii</name>
    <dbReference type="NCBI Taxonomy" id="1381693"/>
    <lineage>
        <taxon>Eukaryota</taxon>
        <taxon>Sar</taxon>
        <taxon>Alveolata</taxon>
        <taxon>Dinophyceae</taxon>
        <taxon>Suessiales</taxon>
        <taxon>Symbiodiniaceae</taxon>
        <taxon>Durusdinium</taxon>
    </lineage>
</organism>
<comment type="caution">
    <text evidence="2">The sequence shown here is derived from an EMBL/GenBank/DDBJ whole genome shotgun (WGS) entry which is preliminary data.</text>
</comment>
<feature type="non-terminal residue" evidence="2">
    <location>
        <position position="1"/>
    </location>
</feature>
<feature type="region of interest" description="Disordered" evidence="1">
    <location>
        <begin position="398"/>
        <end position="452"/>
    </location>
</feature>
<keyword evidence="3" id="KW-1185">Reference proteome</keyword>
<proteinExistence type="predicted"/>
<feature type="compositionally biased region" description="Basic residues" evidence="1">
    <location>
        <begin position="17"/>
        <end position="26"/>
    </location>
</feature>
<protein>
    <recommendedName>
        <fullName evidence="4">Peptidase A2 domain-containing protein</fullName>
    </recommendedName>
</protein>
<evidence type="ECO:0000313" key="3">
    <source>
        <dbReference type="Proteomes" id="UP001642484"/>
    </source>
</evidence>
<feature type="compositionally biased region" description="Basic and acidic residues" evidence="1">
    <location>
        <begin position="1"/>
        <end position="16"/>
    </location>
</feature>
<evidence type="ECO:0000256" key="1">
    <source>
        <dbReference type="SAM" id="MobiDB-lite"/>
    </source>
</evidence>
<feature type="region of interest" description="Disordered" evidence="1">
    <location>
        <begin position="550"/>
        <end position="619"/>
    </location>
</feature>
<feature type="compositionally biased region" description="Basic and acidic residues" evidence="1">
    <location>
        <begin position="402"/>
        <end position="418"/>
    </location>
</feature>
<accession>A0ABP0K567</accession>
<feature type="non-terminal residue" evidence="2">
    <location>
        <position position="780"/>
    </location>
</feature>
<sequence>AEDELRLVEREREGRPKGHSKGKRRNTFWIEQDDQWGILLTEEADAEDILEQNDVHWLSTNALEQAFPAWETPSTPSSRPDTEDRYGQEDGFFAADPQLPGAYVWWNLESDGEYYHQDVNGAFWSWSESEAWNSVLWSSPDEAKPVVEAYAAYEEKMRTFQDSRRAHAAKQASRGCFICGAKDHDFRSCPKRSKSGKGFGSGKVFMVEEAQELEETFVFHAWSEPERPLSVMKVGEVSSPEMEGFGVLDTGATETVCGLSALEWIMHKRAAAGASSGDFTVVDVPQKTFKFGNGMTQQSESLILLPQRLGEHSLSLGIYTLEANGVPVLVGIKTLTRLGAIIDTSRSAMVLTAIDASLLVPLKQSGSGHLLMDLTHDWLSQATKILFTEELSGKQQYAKAKAKIEEPSKSSGKGDKMDKKKTKSSATWEEKYDESRTVAADPRDPRTLGAPCWGNHTPAAAYRGSVSGSNGHATWVGCERCQLRLSYTPAFGATGLHRQAGPIPEDTRRQVEELKEKAPYNPLLRTQAVGLDGAERSLMSKLDNIRARKAAAGYAPRSPDSNETTAPSSNQTPVPRTPSSVVEIPDDEEEYVPSPAPTDKELLSMVPGSKSRRNERAAEEVLVRDGATENANMSEDNAIQSNDQLNSNDLTSENVRFLKNAQVPPNVKVPPNAHLFKNDPVMTDGKSFETPAMENFEEDIPYDTRLSDKDAAFAWEAMNELVMENDEIFLAHGGIAAREHWDVLELCCGPESLLIQAVHAAGGYGGRAGLHNQCDLTKEE</sequence>
<dbReference type="EMBL" id="CAXAMN010007444">
    <property type="protein sequence ID" value="CAK9021545.1"/>
    <property type="molecule type" value="Genomic_DNA"/>
</dbReference>
<feature type="region of interest" description="Disordered" evidence="1">
    <location>
        <begin position="1"/>
        <end position="26"/>
    </location>
</feature>
<reference evidence="2 3" key="1">
    <citation type="submission" date="2024-02" db="EMBL/GenBank/DDBJ databases">
        <authorList>
            <person name="Chen Y."/>
            <person name="Shah S."/>
            <person name="Dougan E. K."/>
            <person name="Thang M."/>
            <person name="Chan C."/>
        </authorList>
    </citation>
    <scope>NUCLEOTIDE SEQUENCE [LARGE SCALE GENOMIC DNA]</scope>
</reference>
<feature type="compositionally biased region" description="Polar residues" evidence="1">
    <location>
        <begin position="559"/>
        <end position="580"/>
    </location>
</feature>
<gene>
    <name evidence="2" type="ORF">CCMP2556_LOCUS14482</name>
</gene>
<name>A0ABP0K567_9DINO</name>